<accession>G0TS34</accession>
<feature type="region of interest" description="Disordered" evidence="1">
    <location>
        <begin position="47"/>
        <end position="68"/>
    </location>
</feature>
<organism evidence="2">
    <name type="scientific">Trypanosoma vivax (strain Y486)</name>
    <dbReference type="NCBI Taxonomy" id="1055687"/>
    <lineage>
        <taxon>Eukaryota</taxon>
        <taxon>Discoba</taxon>
        <taxon>Euglenozoa</taxon>
        <taxon>Kinetoplastea</taxon>
        <taxon>Metakinetoplastina</taxon>
        <taxon>Trypanosomatida</taxon>
        <taxon>Trypanosomatidae</taxon>
        <taxon>Trypanosoma</taxon>
        <taxon>Duttonella</taxon>
    </lineage>
</organism>
<dbReference type="AlphaFoldDB" id="G0TS34"/>
<sequence>MLAAALESGPLPAGSDAHDFSNTQSDFQTVALSTGLDFASCLVPRSVSPAHQPSGRRPQVWHPRFRNGPRPRLPELNYLRSKCLTPHSGLVAKVMGSGAVPGTADRRMVDAWRVAAAFATASEAGVRGHPLRL</sequence>
<proteinExistence type="predicted"/>
<feature type="region of interest" description="Disordered" evidence="1">
    <location>
        <begin position="1"/>
        <end position="20"/>
    </location>
</feature>
<name>G0TS34_TRYVY</name>
<evidence type="ECO:0000313" key="2">
    <source>
        <dbReference type="EMBL" id="CCC46758.1"/>
    </source>
</evidence>
<reference evidence="2" key="1">
    <citation type="journal article" date="2012" name="Proc. Natl. Acad. Sci. U.S.A.">
        <title>Antigenic diversity is generated by distinct evolutionary mechanisms in African trypanosome species.</title>
        <authorList>
            <person name="Jackson A.P."/>
            <person name="Berry A."/>
            <person name="Aslett M."/>
            <person name="Allison H.C."/>
            <person name="Burton P."/>
            <person name="Vavrova-Anderson J."/>
            <person name="Brown R."/>
            <person name="Browne H."/>
            <person name="Corton N."/>
            <person name="Hauser H."/>
            <person name="Gamble J."/>
            <person name="Gilderthorp R."/>
            <person name="Marcello L."/>
            <person name="McQuillan J."/>
            <person name="Otto T.D."/>
            <person name="Quail M.A."/>
            <person name="Sanders M.J."/>
            <person name="van Tonder A."/>
            <person name="Ginger M.L."/>
            <person name="Field M.C."/>
            <person name="Barry J.D."/>
            <person name="Hertz-Fowler C."/>
            <person name="Berriman M."/>
        </authorList>
    </citation>
    <scope>NUCLEOTIDE SEQUENCE</scope>
    <source>
        <strain evidence="2">Y486</strain>
    </source>
</reference>
<protein>
    <submittedName>
        <fullName evidence="2">Uncharacterized protein</fullName>
    </submittedName>
</protein>
<gene>
    <name evidence="2" type="ORF">TVY486_0201720</name>
</gene>
<evidence type="ECO:0000256" key="1">
    <source>
        <dbReference type="SAM" id="MobiDB-lite"/>
    </source>
</evidence>
<dbReference type="EMBL" id="HE573018">
    <property type="protein sequence ID" value="CCC46758.1"/>
    <property type="molecule type" value="Genomic_DNA"/>
</dbReference>